<evidence type="ECO:0000313" key="3">
    <source>
        <dbReference type="Proteomes" id="UP000469670"/>
    </source>
</evidence>
<organism evidence="2 3">
    <name type="scientific">Streptomyces parvus</name>
    <dbReference type="NCBI Taxonomy" id="66428"/>
    <lineage>
        <taxon>Bacteria</taxon>
        <taxon>Bacillati</taxon>
        <taxon>Actinomycetota</taxon>
        <taxon>Actinomycetes</taxon>
        <taxon>Kitasatosporales</taxon>
        <taxon>Streptomycetaceae</taxon>
        <taxon>Streptomyces</taxon>
    </lineage>
</organism>
<dbReference type="Proteomes" id="UP000469670">
    <property type="component" value="Unassembled WGS sequence"/>
</dbReference>
<evidence type="ECO:0000256" key="1">
    <source>
        <dbReference type="SAM" id="MobiDB-lite"/>
    </source>
</evidence>
<feature type="non-terminal residue" evidence="2">
    <location>
        <position position="1"/>
    </location>
</feature>
<accession>A0A7K3S8A4</accession>
<name>A0A7K3S8A4_9ACTN</name>
<sequence length="74" mass="7705">WTTARATAPHTGSFVSVSAAPPAPDLLAGLEGRHSAGIDLGRLGRWEEAGEVHREVAAQRGRVLGPDHPDTLAS</sequence>
<proteinExistence type="predicted"/>
<evidence type="ECO:0000313" key="2">
    <source>
        <dbReference type="EMBL" id="NEC23731.1"/>
    </source>
</evidence>
<protein>
    <submittedName>
        <fullName evidence="2">Tetratricopeptide repeat protein</fullName>
    </submittedName>
</protein>
<dbReference type="AlphaFoldDB" id="A0A7K3S8A4"/>
<gene>
    <name evidence="2" type="ORF">G3I50_36585</name>
</gene>
<feature type="region of interest" description="Disordered" evidence="1">
    <location>
        <begin position="1"/>
        <end position="20"/>
    </location>
</feature>
<dbReference type="InterPro" id="IPR011990">
    <property type="entry name" value="TPR-like_helical_dom_sf"/>
</dbReference>
<reference evidence="2 3" key="1">
    <citation type="submission" date="2020-01" db="EMBL/GenBank/DDBJ databases">
        <title>Insect and environment-associated Actinomycetes.</title>
        <authorList>
            <person name="Currrie C."/>
            <person name="Chevrette M."/>
            <person name="Carlson C."/>
            <person name="Stubbendieck R."/>
            <person name="Wendt-Pienkowski E."/>
        </authorList>
    </citation>
    <scope>NUCLEOTIDE SEQUENCE [LARGE SCALE GENOMIC DNA]</scope>
    <source>
        <strain evidence="2 3">SID7590</strain>
    </source>
</reference>
<comment type="caution">
    <text evidence="2">The sequence shown here is derived from an EMBL/GenBank/DDBJ whole genome shotgun (WGS) entry which is preliminary data.</text>
</comment>
<feature type="non-terminal residue" evidence="2">
    <location>
        <position position="74"/>
    </location>
</feature>
<dbReference type="Gene3D" id="1.25.40.10">
    <property type="entry name" value="Tetratricopeptide repeat domain"/>
    <property type="match status" value="1"/>
</dbReference>
<dbReference type="EMBL" id="JAAGMP010001637">
    <property type="protein sequence ID" value="NEC23731.1"/>
    <property type="molecule type" value="Genomic_DNA"/>
</dbReference>